<dbReference type="Proteomes" id="UP000000812">
    <property type="component" value="Chromosome"/>
</dbReference>
<dbReference type="InterPro" id="IPR044946">
    <property type="entry name" value="Restrct_endonuc_typeI_TRD_sf"/>
</dbReference>
<dbReference type="CDD" id="cd17268">
    <property type="entry name" value="RMtype1_S_Ara36733I_TRD1-CR1_like"/>
    <property type="match status" value="1"/>
</dbReference>
<feature type="domain" description="Type I restriction modification DNA specificity" evidence="4">
    <location>
        <begin position="218"/>
        <end position="388"/>
    </location>
</feature>
<evidence type="ECO:0000256" key="2">
    <source>
        <dbReference type="ARBA" id="ARBA00022747"/>
    </source>
</evidence>
<dbReference type="CDD" id="cd17294">
    <property type="entry name" value="RMtype1_S_MmaC7ORF19P_TRD1-CR1_like"/>
    <property type="match status" value="1"/>
</dbReference>
<comment type="similarity">
    <text evidence="1">Belongs to the type-I restriction system S methylase family.</text>
</comment>
<evidence type="ECO:0000256" key="1">
    <source>
        <dbReference type="ARBA" id="ARBA00010923"/>
    </source>
</evidence>
<dbReference type="GO" id="GO:0003677">
    <property type="term" value="F:DNA binding"/>
    <property type="evidence" value="ECO:0007669"/>
    <property type="project" value="UniProtKB-KW"/>
</dbReference>
<dbReference type="HOGENOM" id="CLU_021095_6_0_6"/>
<name>Q9P9Z4_XYLFA</name>
<evidence type="ECO:0000259" key="4">
    <source>
        <dbReference type="Pfam" id="PF01420"/>
    </source>
</evidence>
<dbReference type="PIR" id="G82522">
    <property type="entry name" value="G82522"/>
</dbReference>
<dbReference type="AlphaFoldDB" id="Q9P9Z4"/>
<dbReference type="PANTHER" id="PTHR43140:SF1">
    <property type="entry name" value="TYPE I RESTRICTION ENZYME ECOKI SPECIFICITY SUBUNIT"/>
    <property type="match status" value="1"/>
</dbReference>
<dbReference type="InterPro" id="IPR000055">
    <property type="entry name" value="Restrct_endonuc_typeI_TRD"/>
</dbReference>
<keyword evidence="3" id="KW-0238">DNA-binding</keyword>
<dbReference type="REBASE" id="4718">
    <property type="entry name" value="S.XfaORF2728P"/>
</dbReference>
<dbReference type="Pfam" id="PF01420">
    <property type="entry name" value="Methylase_S"/>
    <property type="match status" value="2"/>
</dbReference>
<evidence type="ECO:0000313" key="6">
    <source>
        <dbReference type="Proteomes" id="UP000000812"/>
    </source>
</evidence>
<accession>Q9P9Z4</accession>
<organism evidence="5 6">
    <name type="scientific">Xylella fastidiosa (strain 9a5c)</name>
    <dbReference type="NCBI Taxonomy" id="160492"/>
    <lineage>
        <taxon>Bacteria</taxon>
        <taxon>Pseudomonadati</taxon>
        <taxon>Pseudomonadota</taxon>
        <taxon>Gammaproteobacteria</taxon>
        <taxon>Lysobacterales</taxon>
        <taxon>Lysobacteraceae</taxon>
        <taxon>Xylella</taxon>
    </lineage>
</organism>
<reference evidence="5 6" key="1">
    <citation type="journal article" date="2000" name="Nature">
        <title>The genome sequence of the plant pathogen Xylella fastidiosa.</title>
        <authorList>
            <person name="Simpson A.J."/>
            <person name="Reinach F.C."/>
            <person name="Arruda P."/>
            <person name="Abreu F.A."/>
            <person name="Acencio M."/>
            <person name="Alvarenga R."/>
            <person name="Alves L.M."/>
            <person name="Araya J.E."/>
            <person name="Baia G.S."/>
            <person name="Baptista C.S."/>
            <person name="Barros M.H."/>
            <person name="Bonaccorsi E.D."/>
            <person name="Bordin S."/>
            <person name="Bove J.M."/>
            <person name="Briones M.R."/>
            <person name="Bueno M.R."/>
            <person name="Camargo A.A."/>
            <person name="Camargo L.E."/>
            <person name="Carraro D.M."/>
            <person name="Carrer H."/>
            <person name="Colauto N.B."/>
            <person name="Colombo C."/>
            <person name="Costa F.F."/>
            <person name="Costa M.C."/>
            <person name="Costa-Neto C.M."/>
            <person name="Coutinho L.L."/>
            <person name="Cristofani M."/>
            <person name="Dias-Neto E."/>
            <person name="Docena C."/>
            <person name="El-Dorry H."/>
            <person name="Facincani A.P."/>
            <person name="Ferreira A.J."/>
            <person name="Ferreira V.C."/>
            <person name="Ferro J.A."/>
            <person name="Fraga J.S."/>
            <person name="Franca S.C."/>
            <person name="Franco M.C."/>
            <person name="Frohme M."/>
            <person name="Furlan L.R."/>
            <person name="Garnier M."/>
            <person name="Goldman G.H."/>
            <person name="Goldman M.H."/>
            <person name="Gomes S.L."/>
            <person name="Gruber A."/>
            <person name="Ho P.L."/>
            <person name="Hoheisel J.D."/>
            <person name="Junqueira M.L."/>
            <person name="Kemper E.L."/>
            <person name="Kitajima J.P."/>
            <person name="Krieger J.E."/>
            <person name="Kuramae E.E."/>
            <person name="Laigret F."/>
            <person name="Lambais M.R."/>
            <person name="Leite L.C."/>
            <person name="Lemos E.G."/>
            <person name="Lemos M.V."/>
            <person name="Lopes S.A."/>
            <person name="Lopes C.R."/>
            <person name="Machado J.A."/>
            <person name="Machado M.A."/>
            <person name="Madeira A.M."/>
            <person name="Madeira H.M."/>
            <person name="Marino C.L."/>
            <person name="Marques M.V."/>
            <person name="Martins E.A."/>
            <person name="Martins E.M."/>
            <person name="Matsukuma A.Y."/>
            <person name="Menck C.F."/>
            <person name="Miracca E.C."/>
            <person name="Miyaki C.Y."/>
            <person name="Monteriro-Vitorello C.B."/>
            <person name="Moon D.H."/>
            <person name="Nagai M.A."/>
            <person name="Nascimento A.L."/>
            <person name="Netto L.E."/>
            <person name="Nhani A.Jr."/>
            <person name="Nobrega F.G."/>
            <person name="Nunes L.R."/>
            <person name="Oliveira M.A."/>
            <person name="de Oliveira M.C."/>
            <person name="de Oliveira R.C."/>
            <person name="Palmieri D.A."/>
            <person name="Paris A."/>
            <person name="Peixoto B.R."/>
            <person name="Pereira G.A."/>
            <person name="Pereira H.A.Jr."/>
            <person name="Pesquero J.B."/>
            <person name="Quaggio R.B."/>
            <person name="Roberto P.G."/>
            <person name="Rodrigues V."/>
            <person name="de M Rosa A.J."/>
            <person name="de Rosa V.E.Jr."/>
            <person name="de Sa R.G."/>
            <person name="Santelli R.V."/>
            <person name="Sawasaki H.E."/>
            <person name="da Silva A.C."/>
            <person name="da Silva A.M."/>
            <person name="da Silva F.R."/>
            <person name="da Silva W.A.Jr."/>
            <person name="da Silveira J.F."/>
            <person name="Silvestri M.L."/>
            <person name="Siqueira W.J."/>
            <person name="de Souza A.A."/>
            <person name="de Souza A.P."/>
            <person name="Terenzi M.F."/>
            <person name="Truffi D."/>
            <person name="Tsai S.M."/>
            <person name="Tsuhako M.H."/>
            <person name="Vallada H."/>
            <person name="Van Sluys M.A."/>
            <person name="Verjovski-Almeida S."/>
            <person name="Vettore A.L."/>
            <person name="Zago M.A."/>
            <person name="Zatz M."/>
            <person name="Meidanis J."/>
            <person name="Setubal J.C."/>
        </authorList>
    </citation>
    <scope>NUCLEOTIDE SEQUENCE [LARGE SCALE GENOMIC DNA]</scope>
    <source>
        <strain evidence="5 6">9a5c</strain>
    </source>
</reference>
<keyword evidence="2" id="KW-0680">Restriction system</keyword>
<dbReference type="RefSeq" id="WP_010895140.1">
    <property type="nucleotide sequence ID" value="NC_002488.3"/>
</dbReference>
<protein>
    <submittedName>
        <fullName evidence="5">Type I restriction-modification system specificity determinant</fullName>
    </submittedName>
</protein>
<dbReference type="PANTHER" id="PTHR43140">
    <property type="entry name" value="TYPE-1 RESTRICTION ENZYME ECOKI SPECIFICITY PROTEIN"/>
    <property type="match status" value="1"/>
</dbReference>
<gene>
    <name evidence="5" type="ordered locus">XF_2726</name>
</gene>
<dbReference type="GO" id="GO:0009307">
    <property type="term" value="P:DNA restriction-modification system"/>
    <property type="evidence" value="ECO:0007669"/>
    <property type="project" value="UniProtKB-KW"/>
</dbReference>
<dbReference type="STRING" id="160492.XF_2726"/>
<feature type="domain" description="Type I restriction modification DNA specificity" evidence="4">
    <location>
        <begin position="14"/>
        <end position="189"/>
    </location>
</feature>
<dbReference type="eggNOG" id="COG0732">
    <property type="taxonomic scope" value="Bacteria"/>
</dbReference>
<dbReference type="Gene3D" id="3.90.220.20">
    <property type="entry name" value="DNA methylase specificity domains"/>
    <property type="match status" value="2"/>
</dbReference>
<dbReference type="PATRIC" id="fig|160492.11.peg.2887"/>
<dbReference type="EMBL" id="AE003849">
    <property type="protein sequence ID" value="AAF85511.1"/>
    <property type="molecule type" value="Genomic_DNA"/>
</dbReference>
<sequence>MSRIDELIKQLCPNGVDYKAIGDLGELVRGNGMPKSDFVDSGIGCIHYGQIYTYYGIWTTRTKSFVSLSKAEKLAKVDPGDLVITNTSENVEDVCKAVAWIGEVQIVTGGHATVLKHDQDPKYLSYYLQTPQFSVEKKKHATGTKVIDVSAKSLAKIKIPVPPLEVQRQIVKVLDTFTTLEAELEAELEARRRQYQYYRDALLRFEEGTDAATRVRWMTLGEICKSVSSGGTPLSTRADYYGGDIPWLRTQEVRYTDILDTEIKITEKGLKESAAKWIPANCIIVAISGATAARSAINKIPLTTNQHCCNLEVDSTQANYRYVFHWVSKEYERLKALGQGARADLNSGIIKNYKIPIPPLEVQARIVAVLDQFDTLVNDITAGLPAEIAARRQQYAYYRDRLLTFKEAV</sequence>
<evidence type="ECO:0000256" key="3">
    <source>
        <dbReference type="ARBA" id="ARBA00023125"/>
    </source>
</evidence>
<proteinExistence type="inferred from homology"/>
<dbReference type="InterPro" id="IPR051212">
    <property type="entry name" value="Type-I_RE_S_subunit"/>
</dbReference>
<dbReference type="KEGG" id="xfa:XF_2726"/>
<evidence type="ECO:0000313" key="5">
    <source>
        <dbReference type="EMBL" id="AAF85511.1"/>
    </source>
</evidence>
<dbReference type="SUPFAM" id="SSF116734">
    <property type="entry name" value="DNA methylase specificity domain"/>
    <property type="match status" value="2"/>
</dbReference>